<gene>
    <name evidence="3" type="ORF">CXG81DRAFT_28141</name>
</gene>
<keyword evidence="2" id="KW-1133">Transmembrane helix</keyword>
<dbReference type="AlphaFoldDB" id="A0A4P9WZV3"/>
<feature type="region of interest" description="Disordered" evidence="1">
    <location>
        <begin position="412"/>
        <end position="439"/>
    </location>
</feature>
<feature type="compositionally biased region" description="Low complexity" evidence="1">
    <location>
        <begin position="234"/>
        <end position="243"/>
    </location>
</feature>
<accession>A0A4P9WZV3</accession>
<dbReference type="EMBL" id="ML014323">
    <property type="protein sequence ID" value="RKO99074.1"/>
    <property type="molecule type" value="Genomic_DNA"/>
</dbReference>
<feature type="compositionally biased region" description="Low complexity" evidence="1">
    <location>
        <begin position="412"/>
        <end position="421"/>
    </location>
</feature>
<evidence type="ECO:0000256" key="2">
    <source>
        <dbReference type="SAM" id="Phobius"/>
    </source>
</evidence>
<dbReference type="Proteomes" id="UP000274922">
    <property type="component" value="Unassembled WGS sequence"/>
</dbReference>
<proteinExistence type="predicted"/>
<feature type="region of interest" description="Disordered" evidence="1">
    <location>
        <begin position="202"/>
        <end position="251"/>
    </location>
</feature>
<reference evidence="4" key="1">
    <citation type="journal article" date="2018" name="Nat. Microbiol.">
        <title>Leveraging single-cell genomics to expand the fungal tree of life.</title>
        <authorList>
            <person name="Ahrendt S.R."/>
            <person name="Quandt C.A."/>
            <person name="Ciobanu D."/>
            <person name="Clum A."/>
            <person name="Salamov A."/>
            <person name="Andreopoulos B."/>
            <person name="Cheng J.F."/>
            <person name="Woyke T."/>
            <person name="Pelin A."/>
            <person name="Henrissat B."/>
            <person name="Reynolds N.K."/>
            <person name="Benny G.L."/>
            <person name="Smith M.E."/>
            <person name="James T.Y."/>
            <person name="Grigoriev I.V."/>
        </authorList>
    </citation>
    <scope>NUCLEOTIDE SEQUENCE [LARGE SCALE GENOMIC DNA]</scope>
    <source>
        <strain evidence="4">ATCC 52028</strain>
    </source>
</reference>
<feature type="transmembrane region" description="Helical" evidence="2">
    <location>
        <begin position="550"/>
        <end position="568"/>
    </location>
</feature>
<name>A0A4P9WZV3_9FUNG</name>
<evidence type="ECO:0000313" key="3">
    <source>
        <dbReference type="EMBL" id="RKO99074.1"/>
    </source>
</evidence>
<keyword evidence="2" id="KW-0472">Membrane</keyword>
<keyword evidence="4" id="KW-1185">Reference proteome</keyword>
<feature type="transmembrane region" description="Helical" evidence="2">
    <location>
        <begin position="487"/>
        <end position="503"/>
    </location>
</feature>
<feature type="transmembrane region" description="Helical" evidence="2">
    <location>
        <begin position="580"/>
        <end position="597"/>
    </location>
</feature>
<feature type="compositionally biased region" description="Pro residues" evidence="1">
    <location>
        <begin position="422"/>
        <end position="435"/>
    </location>
</feature>
<feature type="transmembrane region" description="Helical" evidence="2">
    <location>
        <begin position="524"/>
        <end position="544"/>
    </location>
</feature>
<sequence length="598" mass="63044">MVRPGLFLFAGLAATFCYLDIERLRYERALQRLKRLVNAAGGGHLVSSPVPSSALTPQPKGGPPPPGDPRVHATLRPADMCHPPGQIAQISFTDVAAAEPHPIDDHEFGLRFDRALAVRRTVEYAQWVATTTSAAADGDAARHGAHHDGFGTSSDEIVWTVEWVDAPVPLDNLVHRNPLARYVDAADAAVAAAVYGVGRPMTATALPPLPPQPFRPGARPHRRSDPRLQPSTGDAAAAAAAAAADDDAADDGSTPAFVACAAPRLYRIEMALLQRAEPWTPAALAPAAARYAAVHGPRDRDDAGMDAPATMPPALAMGFIATYDGVFLRTAHPTDLDVATALGAFDRAAFHARMQRPTPGDVRVRFTQLVVDAGMTAVGQIAPADADADADADAEAEQTLRTRWASQLGVTTATAASAASSSPPPPPPLPLPPPRTTAVPRLGPIATTHPSGIGRGIRGYVGLRPGLPLKALAAADARYARLRQQSLFGRLLLGLACVLLRWPRRGGARWRQRASSSPPSPAGAVAAATAAATAATASSSWLSWMQWPAWLSDGLVVAHGYAVVLWVPRVLVFRADFKTWVSWFVLIAIDGVVLELGI</sequence>
<feature type="region of interest" description="Disordered" evidence="1">
    <location>
        <begin position="48"/>
        <end position="78"/>
    </location>
</feature>
<keyword evidence="2" id="KW-0812">Transmembrane</keyword>
<protein>
    <submittedName>
        <fullName evidence="3">Uncharacterized protein</fullName>
    </submittedName>
</protein>
<evidence type="ECO:0000313" key="4">
    <source>
        <dbReference type="Proteomes" id="UP000274922"/>
    </source>
</evidence>
<organism evidence="3 4">
    <name type="scientific">Caulochytrium protostelioides</name>
    <dbReference type="NCBI Taxonomy" id="1555241"/>
    <lineage>
        <taxon>Eukaryota</taxon>
        <taxon>Fungi</taxon>
        <taxon>Fungi incertae sedis</taxon>
        <taxon>Chytridiomycota</taxon>
        <taxon>Chytridiomycota incertae sedis</taxon>
        <taxon>Chytridiomycetes</taxon>
        <taxon>Caulochytriales</taxon>
        <taxon>Caulochytriaceae</taxon>
        <taxon>Caulochytrium</taxon>
    </lineage>
</organism>
<evidence type="ECO:0000256" key="1">
    <source>
        <dbReference type="SAM" id="MobiDB-lite"/>
    </source>
</evidence>